<dbReference type="AlphaFoldDB" id="F3L3S0"/>
<comment type="caution">
    <text evidence="1">The sequence shown here is derived from an EMBL/GenBank/DDBJ whole genome shotgun (WGS) entry which is preliminary data.</text>
</comment>
<dbReference type="STRING" id="2518989.IMCC3088_2262"/>
<dbReference type="RefSeq" id="WP_009576450.1">
    <property type="nucleotide sequence ID" value="NZ_AEIG01000066.1"/>
</dbReference>
<accession>F3L3S0</accession>
<reference evidence="1 2" key="1">
    <citation type="journal article" date="2011" name="J. Bacteriol.">
        <title>Genome sequence of strain IMCC3088, a proteorhodopsin-containing marine bacterium belonging to the OM60/NOR5 clade.</title>
        <authorList>
            <person name="Jang Y."/>
            <person name="Oh H.M."/>
            <person name="Kang I."/>
            <person name="Lee K."/>
            <person name="Yang S.J."/>
            <person name="Cho J.C."/>
        </authorList>
    </citation>
    <scope>NUCLEOTIDE SEQUENCE [LARGE SCALE GENOMIC DNA]</scope>
    <source>
        <strain evidence="1 2">IMCC3088</strain>
    </source>
</reference>
<keyword evidence="1" id="KW-0808">Transferase</keyword>
<gene>
    <name evidence="1" type="ORF">IMCC3088_2262</name>
</gene>
<protein>
    <submittedName>
        <fullName evidence="1">Putative acetyltransferase</fullName>
    </submittedName>
</protein>
<evidence type="ECO:0000313" key="2">
    <source>
        <dbReference type="Proteomes" id="UP000005615"/>
    </source>
</evidence>
<sequence>MNKIVEKYGLKPVARPKVKLVRELDLSGPAGKEIVRSKTKLVMQVHKNTFAKLADM</sequence>
<dbReference type="EMBL" id="AEIG01000066">
    <property type="protein sequence ID" value="EGG29043.1"/>
    <property type="molecule type" value="Genomic_DNA"/>
</dbReference>
<dbReference type="OrthoDB" id="9182062at2"/>
<keyword evidence="2" id="KW-1185">Reference proteome</keyword>
<dbReference type="Proteomes" id="UP000005615">
    <property type="component" value="Unassembled WGS sequence"/>
</dbReference>
<name>F3L3S0_9GAMM</name>
<dbReference type="GO" id="GO:0016740">
    <property type="term" value="F:transferase activity"/>
    <property type="evidence" value="ECO:0007669"/>
    <property type="project" value="UniProtKB-KW"/>
</dbReference>
<proteinExistence type="predicted"/>
<organism evidence="1 2">
    <name type="scientific">Aequoribacter fuscus</name>
    <dbReference type="NCBI Taxonomy" id="2518989"/>
    <lineage>
        <taxon>Bacteria</taxon>
        <taxon>Pseudomonadati</taxon>
        <taxon>Pseudomonadota</taxon>
        <taxon>Gammaproteobacteria</taxon>
        <taxon>Cellvibrionales</taxon>
        <taxon>Halieaceae</taxon>
        <taxon>Aequoribacter</taxon>
    </lineage>
</organism>
<dbReference type="eggNOG" id="COG1670">
    <property type="taxonomic scope" value="Bacteria"/>
</dbReference>
<evidence type="ECO:0000313" key="1">
    <source>
        <dbReference type="EMBL" id="EGG29043.1"/>
    </source>
</evidence>